<proteinExistence type="predicted"/>
<dbReference type="AlphaFoldDB" id="A0A8H9J3F1"/>
<reference evidence="2" key="2">
    <citation type="submission" date="2020-09" db="EMBL/GenBank/DDBJ databases">
        <authorList>
            <person name="Sun Q."/>
            <person name="Zhou Y."/>
        </authorList>
    </citation>
    <scope>NUCLEOTIDE SEQUENCE</scope>
    <source>
        <strain evidence="2">CGMCC 4.7679</strain>
    </source>
</reference>
<feature type="region of interest" description="Disordered" evidence="1">
    <location>
        <begin position="1"/>
        <end position="86"/>
    </location>
</feature>
<sequence length="86" mass="8707">MGWAERPTGGGASCLPDPPNPEGPQRSPPGAPHPTPSPTRPMGWAERPTGGGAFCLPDPPNPEGPQRTPAPGTAFRTLANPAHGLG</sequence>
<evidence type="ECO:0000313" key="2">
    <source>
        <dbReference type="EMBL" id="GHF68870.1"/>
    </source>
</evidence>
<reference evidence="2" key="1">
    <citation type="journal article" date="2014" name="Int. J. Syst. Evol. Microbiol.">
        <title>Complete genome sequence of Corynebacterium casei LMG S-19264T (=DSM 44701T), isolated from a smear-ripened cheese.</title>
        <authorList>
            <consortium name="US DOE Joint Genome Institute (JGI-PGF)"/>
            <person name="Walter F."/>
            <person name="Albersmeier A."/>
            <person name="Kalinowski J."/>
            <person name="Ruckert C."/>
        </authorList>
    </citation>
    <scope>NUCLEOTIDE SEQUENCE</scope>
    <source>
        <strain evidence="2">CGMCC 4.7679</strain>
    </source>
</reference>
<gene>
    <name evidence="2" type="ORF">GCM10017566_48410</name>
</gene>
<comment type="caution">
    <text evidence="2">The sequence shown here is derived from an EMBL/GenBank/DDBJ whole genome shotgun (WGS) entry which is preliminary data.</text>
</comment>
<evidence type="ECO:0000313" key="3">
    <source>
        <dbReference type="Proteomes" id="UP000658656"/>
    </source>
</evidence>
<dbReference type="EMBL" id="BNAV01000007">
    <property type="protein sequence ID" value="GHF68870.1"/>
    <property type="molecule type" value="Genomic_DNA"/>
</dbReference>
<protein>
    <submittedName>
        <fullName evidence="2">Uncharacterized protein</fullName>
    </submittedName>
</protein>
<organism evidence="2 3">
    <name type="scientific">Amycolatopsis bartoniae</name>
    <dbReference type="NCBI Taxonomy" id="941986"/>
    <lineage>
        <taxon>Bacteria</taxon>
        <taxon>Bacillati</taxon>
        <taxon>Actinomycetota</taxon>
        <taxon>Actinomycetes</taxon>
        <taxon>Pseudonocardiales</taxon>
        <taxon>Pseudonocardiaceae</taxon>
        <taxon>Amycolatopsis</taxon>
    </lineage>
</organism>
<evidence type="ECO:0000256" key="1">
    <source>
        <dbReference type="SAM" id="MobiDB-lite"/>
    </source>
</evidence>
<dbReference type="Proteomes" id="UP000658656">
    <property type="component" value="Unassembled WGS sequence"/>
</dbReference>
<accession>A0A8H9J3F1</accession>
<feature type="compositionally biased region" description="Pro residues" evidence="1">
    <location>
        <begin position="16"/>
        <end position="39"/>
    </location>
</feature>
<name>A0A8H9J3F1_9PSEU</name>
<keyword evidence="3" id="KW-1185">Reference proteome</keyword>